<feature type="signal peptide" evidence="1">
    <location>
        <begin position="1"/>
        <end position="24"/>
    </location>
</feature>
<organism evidence="2 3">
    <name type="scientific">Brachionus calyciflorus</name>
    <dbReference type="NCBI Taxonomy" id="104777"/>
    <lineage>
        <taxon>Eukaryota</taxon>
        <taxon>Metazoa</taxon>
        <taxon>Spiralia</taxon>
        <taxon>Gnathifera</taxon>
        <taxon>Rotifera</taxon>
        <taxon>Eurotatoria</taxon>
        <taxon>Monogononta</taxon>
        <taxon>Pseudotrocha</taxon>
        <taxon>Ploima</taxon>
        <taxon>Brachionidae</taxon>
        <taxon>Brachionus</taxon>
    </lineage>
</organism>
<comment type="caution">
    <text evidence="2">The sequence shown here is derived from an EMBL/GenBank/DDBJ whole genome shotgun (WGS) entry which is preliminary data.</text>
</comment>
<evidence type="ECO:0000313" key="3">
    <source>
        <dbReference type="Proteomes" id="UP000663879"/>
    </source>
</evidence>
<gene>
    <name evidence="2" type="ORF">OXX778_LOCUS18860</name>
</gene>
<evidence type="ECO:0000256" key="1">
    <source>
        <dbReference type="SAM" id="SignalP"/>
    </source>
</evidence>
<name>A0A814KF11_9BILA</name>
<dbReference type="Proteomes" id="UP000663879">
    <property type="component" value="Unassembled WGS sequence"/>
</dbReference>
<proteinExistence type="predicted"/>
<keyword evidence="1" id="KW-0732">Signal</keyword>
<keyword evidence="3" id="KW-1185">Reference proteome</keyword>
<reference evidence="2" key="1">
    <citation type="submission" date="2021-02" db="EMBL/GenBank/DDBJ databases">
        <authorList>
            <person name="Nowell W R."/>
        </authorList>
    </citation>
    <scope>NUCLEOTIDE SEQUENCE</scope>
    <source>
        <strain evidence="2">Ploen Becks lab</strain>
    </source>
</reference>
<sequence length="145" mass="16651">MFKGFNLVFLLLVSLKSFELTTWSNTCQANSCESAFELCFYCYGQRQCKICVDSFRPECLKCLEDIYDNKHLHNLNGHHHFICESNDELNQRACHLYCRGQFHPSGECSLVNSHSVCQCNTNPDQTVSRPNNVTYPSSIYESTTT</sequence>
<feature type="non-terminal residue" evidence="2">
    <location>
        <position position="145"/>
    </location>
</feature>
<accession>A0A814KF11</accession>
<protein>
    <submittedName>
        <fullName evidence="2">Uncharacterized protein</fullName>
    </submittedName>
</protein>
<dbReference type="AlphaFoldDB" id="A0A814KF11"/>
<feature type="chain" id="PRO_5032508292" evidence="1">
    <location>
        <begin position="25"/>
        <end position="145"/>
    </location>
</feature>
<dbReference type="EMBL" id="CAJNOC010005415">
    <property type="protein sequence ID" value="CAF1051743.1"/>
    <property type="molecule type" value="Genomic_DNA"/>
</dbReference>
<evidence type="ECO:0000313" key="2">
    <source>
        <dbReference type="EMBL" id="CAF1051743.1"/>
    </source>
</evidence>